<accession>A0A3S0Y3D3</accession>
<dbReference type="AlphaFoldDB" id="A0A3S0Y3D3"/>
<dbReference type="EMBL" id="RSCJ01000023">
    <property type="protein sequence ID" value="RUR75698.1"/>
    <property type="molecule type" value="Genomic_DNA"/>
</dbReference>
<evidence type="ECO:0000313" key="2">
    <source>
        <dbReference type="Proteomes" id="UP000268857"/>
    </source>
</evidence>
<keyword evidence="2" id="KW-1185">Reference proteome</keyword>
<sequence length="121" mass="13809">MINSTRHKDSRHLSAPLSIQAVISAKWVGCVSNDANNMSRTPNEYAVYLLMESGHREEVRFPTFQDFQKWYSGALTPKSDSNDFINVPIKNIQGEYMVVRPSRIVAIRVEPIFSSSVERFT</sequence>
<gene>
    <name evidence="1" type="ORF">PCC6912_45950</name>
</gene>
<reference evidence="1 2" key="1">
    <citation type="journal article" date="2019" name="Genome Biol. Evol.">
        <title>Day and night: Metabolic profiles and evolutionary relationships of six axenic non-marine cyanobacteria.</title>
        <authorList>
            <person name="Will S.E."/>
            <person name="Henke P."/>
            <person name="Boedeker C."/>
            <person name="Huang S."/>
            <person name="Brinkmann H."/>
            <person name="Rohde M."/>
            <person name="Jarek M."/>
            <person name="Friedl T."/>
            <person name="Seufert S."/>
            <person name="Schumacher M."/>
            <person name="Overmann J."/>
            <person name="Neumann-Schaal M."/>
            <person name="Petersen J."/>
        </authorList>
    </citation>
    <scope>NUCLEOTIDE SEQUENCE [LARGE SCALE GENOMIC DNA]</scope>
    <source>
        <strain evidence="1 2">PCC 6912</strain>
    </source>
</reference>
<proteinExistence type="predicted"/>
<dbReference type="Proteomes" id="UP000268857">
    <property type="component" value="Unassembled WGS sequence"/>
</dbReference>
<comment type="caution">
    <text evidence="1">The sequence shown here is derived from an EMBL/GenBank/DDBJ whole genome shotgun (WGS) entry which is preliminary data.</text>
</comment>
<evidence type="ECO:0000313" key="1">
    <source>
        <dbReference type="EMBL" id="RUR75698.1"/>
    </source>
</evidence>
<organism evidence="1 2">
    <name type="scientific">Chlorogloeopsis fritschii PCC 6912</name>
    <dbReference type="NCBI Taxonomy" id="211165"/>
    <lineage>
        <taxon>Bacteria</taxon>
        <taxon>Bacillati</taxon>
        <taxon>Cyanobacteriota</taxon>
        <taxon>Cyanophyceae</taxon>
        <taxon>Nostocales</taxon>
        <taxon>Chlorogloeopsidaceae</taxon>
        <taxon>Chlorogloeopsis</taxon>
    </lineage>
</organism>
<protein>
    <submittedName>
        <fullName evidence="1">Uncharacterized protein</fullName>
    </submittedName>
</protein>
<name>A0A3S0Y3D3_CHLFR</name>
<dbReference type="STRING" id="211165.GCA_000317285_05693"/>